<dbReference type="GO" id="GO:0006355">
    <property type="term" value="P:regulation of DNA-templated transcription"/>
    <property type="evidence" value="ECO:0007669"/>
    <property type="project" value="InterPro"/>
</dbReference>
<dbReference type="PRINTS" id="PR00038">
    <property type="entry name" value="HTHLUXR"/>
</dbReference>
<evidence type="ECO:0000256" key="1">
    <source>
        <dbReference type="ARBA" id="ARBA00023015"/>
    </source>
</evidence>
<dbReference type="PROSITE" id="PS50043">
    <property type="entry name" value="HTH_LUXR_2"/>
    <property type="match status" value="1"/>
</dbReference>
<dbReference type="InterPro" id="IPR016032">
    <property type="entry name" value="Sig_transdc_resp-reg_C-effctor"/>
</dbReference>
<organism evidence="4 5">
    <name type="scientific">Eggerthella guodeyinii</name>
    <dbReference type="NCBI Taxonomy" id="2690837"/>
    <lineage>
        <taxon>Bacteria</taxon>
        <taxon>Bacillati</taxon>
        <taxon>Actinomycetota</taxon>
        <taxon>Coriobacteriia</taxon>
        <taxon>Eggerthellales</taxon>
        <taxon>Eggerthellaceae</taxon>
        <taxon>Eggerthella</taxon>
    </lineage>
</organism>
<dbReference type="PANTHER" id="PTHR44688:SF16">
    <property type="entry name" value="DNA-BINDING TRANSCRIPTIONAL ACTIVATOR DEVR_DOSR"/>
    <property type="match status" value="1"/>
</dbReference>
<gene>
    <name evidence="4" type="ORF">GS424_005055</name>
</gene>
<evidence type="ECO:0000313" key="4">
    <source>
        <dbReference type="EMBL" id="QOS69215.1"/>
    </source>
</evidence>
<dbReference type="RefSeq" id="WP_160943147.1">
    <property type="nucleotide sequence ID" value="NZ_CP063310.1"/>
</dbReference>
<dbReference type="Proteomes" id="UP000478463">
    <property type="component" value="Chromosome"/>
</dbReference>
<evidence type="ECO:0000256" key="2">
    <source>
        <dbReference type="ARBA" id="ARBA00023125"/>
    </source>
</evidence>
<accession>A0A6L7IZ10</accession>
<proteinExistence type="predicted"/>
<dbReference type="GO" id="GO:0003677">
    <property type="term" value="F:DNA binding"/>
    <property type="evidence" value="ECO:0007669"/>
    <property type="project" value="UniProtKB-KW"/>
</dbReference>
<dbReference type="SUPFAM" id="SSF46894">
    <property type="entry name" value="C-terminal effector domain of the bipartite response regulators"/>
    <property type="match status" value="1"/>
</dbReference>
<dbReference type="Gene3D" id="1.10.10.10">
    <property type="entry name" value="Winged helix-like DNA-binding domain superfamily/Winged helix DNA-binding domain"/>
    <property type="match status" value="1"/>
</dbReference>
<dbReference type="Pfam" id="PF00196">
    <property type="entry name" value="GerE"/>
    <property type="match status" value="1"/>
</dbReference>
<keyword evidence="1" id="KW-0805">Transcription regulation</keyword>
<keyword evidence="2" id="KW-0238">DNA-binding</keyword>
<evidence type="ECO:0000313" key="5">
    <source>
        <dbReference type="Proteomes" id="UP000478463"/>
    </source>
</evidence>
<name>A0A6L7IZ10_9ACTN</name>
<evidence type="ECO:0000256" key="3">
    <source>
        <dbReference type="ARBA" id="ARBA00023163"/>
    </source>
</evidence>
<dbReference type="SMART" id="SM00421">
    <property type="entry name" value="HTH_LUXR"/>
    <property type="match status" value="1"/>
</dbReference>
<dbReference type="InterPro" id="IPR036388">
    <property type="entry name" value="WH-like_DNA-bd_sf"/>
</dbReference>
<sequence length="459" mass="48778">MKSPNNAPLLLSSVGFGNATLWYFFSHPWIVEGPLGSTTGIAEAGGSNTLPVSFLIAATLAIGYLLHKSLGTRRLVRGAMALMLVCALAIPALAACAAWNLLAPRAFYLAWTAASSVLFGLAHILWIHRPTEQSLRETMVSLSLGLVYAGVAAALFAGGSHALIGWSICAPLASCLSFALAYRGAGARMRNGAGAQPADALATAKRIPFVAIYAAIMGFATTQFFILNAPAAQQEIGVATVPLVGMVFLFAGLFMLRTMNVTWFLFLSAVFFATLILLWFVYPGLTEPILGATSSLHWVSFILVACSAHESRLLPQASSASSTYVMLAIYYLASGMGNVAIHLGIASRGLICLLALAILLAAFALARHERGLFAFEGGIAREASERQEAIGLLAAQHDLTPRETDVFALLAEGNSLKHIAETLVLSENTVKRHRSNVYAKLQVGSRQELLDIVRQSTAA</sequence>
<dbReference type="CDD" id="cd06170">
    <property type="entry name" value="LuxR_C_like"/>
    <property type="match status" value="1"/>
</dbReference>
<dbReference type="AlphaFoldDB" id="A0A6L7IZ10"/>
<keyword evidence="3" id="KW-0804">Transcription</keyword>
<dbReference type="PANTHER" id="PTHR44688">
    <property type="entry name" value="DNA-BINDING TRANSCRIPTIONAL ACTIVATOR DEVR_DOSR"/>
    <property type="match status" value="1"/>
</dbReference>
<dbReference type="EMBL" id="CP063310">
    <property type="protein sequence ID" value="QOS69215.1"/>
    <property type="molecule type" value="Genomic_DNA"/>
</dbReference>
<protein>
    <submittedName>
        <fullName evidence="4">Helix-turn-helix transcriptional regulator</fullName>
    </submittedName>
</protein>
<reference evidence="4 5" key="1">
    <citation type="submission" date="2020-10" db="EMBL/GenBank/DDBJ databases">
        <title>Eggerthella sp. nov., isolated from human feces.</title>
        <authorList>
            <person name="Yajun G."/>
        </authorList>
    </citation>
    <scope>NUCLEOTIDE SEQUENCE [LARGE SCALE GENOMIC DNA]</scope>
    <source>
        <strain evidence="4 5">HF-1101</strain>
    </source>
</reference>
<dbReference type="InterPro" id="IPR000792">
    <property type="entry name" value="Tscrpt_reg_LuxR_C"/>
</dbReference>
<dbReference type="KEGG" id="egd:GS424_005055"/>